<protein>
    <submittedName>
        <fullName evidence="1">Uncharacterized protein</fullName>
    </submittedName>
</protein>
<accession>A0A090SXI4</accession>
<proteinExistence type="predicted"/>
<dbReference type="EMBL" id="BBMT01000001">
    <property type="protein sequence ID" value="GAL31628.1"/>
    <property type="molecule type" value="Genomic_DNA"/>
</dbReference>
<organism evidence="1 2">
    <name type="scientific">Vibrio maritimus</name>
    <dbReference type="NCBI Taxonomy" id="990268"/>
    <lineage>
        <taxon>Bacteria</taxon>
        <taxon>Pseudomonadati</taxon>
        <taxon>Pseudomonadota</taxon>
        <taxon>Gammaproteobacteria</taxon>
        <taxon>Vibrionales</taxon>
        <taxon>Vibrionaceae</taxon>
        <taxon>Vibrio</taxon>
    </lineage>
</organism>
<reference evidence="1 2" key="1">
    <citation type="submission" date="2014-09" db="EMBL/GenBank/DDBJ databases">
        <title>Vibrio maritimus JCM 19240. (C210) whole genome shotgun sequence.</title>
        <authorList>
            <person name="Sawabe T."/>
            <person name="Meirelles P."/>
            <person name="Nakanishi M."/>
            <person name="Sayaka M."/>
            <person name="Hattori M."/>
            <person name="Ohkuma M."/>
        </authorList>
    </citation>
    <scope>NUCLEOTIDE SEQUENCE [LARGE SCALE GENOMIC DNA]</scope>
    <source>
        <strain evidence="1 2">JCM 19240</strain>
    </source>
</reference>
<sequence length="102" mass="11529">MNTKISTLEQYAQFDKLVIHSLEMSLYQASVVLDGEEHYVTHDNGSLLRAHNVVDMRRLCQNLSAKEVVLRQDSAYDEMVGSPIKHGQNTLEVPLGRLDSVM</sequence>
<name>A0A090SXI4_9VIBR</name>
<comment type="caution">
    <text evidence="1">The sequence shown here is derived from an EMBL/GenBank/DDBJ whole genome shotgun (WGS) entry which is preliminary data.</text>
</comment>
<gene>
    <name evidence="1" type="ORF">JCM19240_5059</name>
</gene>
<dbReference type="AlphaFoldDB" id="A0A090SXI4"/>
<evidence type="ECO:0000313" key="2">
    <source>
        <dbReference type="Proteomes" id="UP000029224"/>
    </source>
</evidence>
<dbReference type="Proteomes" id="UP000029224">
    <property type="component" value="Unassembled WGS sequence"/>
</dbReference>
<dbReference type="Pfam" id="PF20090">
    <property type="entry name" value="DUF6482"/>
    <property type="match status" value="1"/>
</dbReference>
<reference evidence="1 2" key="2">
    <citation type="submission" date="2014-09" db="EMBL/GenBank/DDBJ databases">
        <authorList>
            <consortium name="NBRP consortium"/>
            <person name="Sawabe T."/>
            <person name="Meirelles P."/>
            <person name="Nakanishi M."/>
            <person name="Sayaka M."/>
            <person name="Hattori M."/>
            <person name="Ohkuma M."/>
        </authorList>
    </citation>
    <scope>NUCLEOTIDE SEQUENCE [LARGE SCALE GENOMIC DNA]</scope>
    <source>
        <strain evidence="1 2">JCM 19240</strain>
    </source>
</reference>
<dbReference type="InterPro" id="IPR045508">
    <property type="entry name" value="DUF6482"/>
</dbReference>
<keyword evidence="2" id="KW-1185">Reference proteome</keyword>
<dbReference type="OrthoDB" id="5600613at2"/>
<evidence type="ECO:0000313" key="1">
    <source>
        <dbReference type="EMBL" id="GAL31628.1"/>
    </source>
</evidence>